<feature type="repeat" description="ANK" evidence="3">
    <location>
        <begin position="291"/>
        <end position="323"/>
    </location>
</feature>
<dbReference type="Pfam" id="PF12796">
    <property type="entry name" value="Ank_2"/>
    <property type="match status" value="2"/>
</dbReference>
<feature type="repeat" description="ANK" evidence="3">
    <location>
        <begin position="116"/>
        <end position="155"/>
    </location>
</feature>
<dbReference type="Gene3D" id="1.10.750.20">
    <property type="entry name" value="SOCS box"/>
    <property type="match status" value="1"/>
</dbReference>
<dbReference type="EMBL" id="JAODUP010000816">
    <property type="protein sequence ID" value="KAK2143744.1"/>
    <property type="molecule type" value="Genomic_DNA"/>
</dbReference>
<dbReference type="Proteomes" id="UP001208570">
    <property type="component" value="Unassembled WGS sequence"/>
</dbReference>
<dbReference type="InterPro" id="IPR036036">
    <property type="entry name" value="SOCS_box-like_dom_sf"/>
</dbReference>
<organism evidence="5 6">
    <name type="scientific">Paralvinella palmiformis</name>
    <dbReference type="NCBI Taxonomy" id="53620"/>
    <lineage>
        <taxon>Eukaryota</taxon>
        <taxon>Metazoa</taxon>
        <taxon>Spiralia</taxon>
        <taxon>Lophotrochozoa</taxon>
        <taxon>Annelida</taxon>
        <taxon>Polychaeta</taxon>
        <taxon>Sedentaria</taxon>
        <taxon>Canalipalpata</taxon>
        <taxon>Terebellida</taxon>
        <taxon>Terebelliformia</taxon>
        <taxon>Alvinellidae</taxon>
        <taxon>Paralvinella</taxon>
    </lineage>
</organism>
<evidence type="ECO:0000256" key="1">
    <source>
        <dbReference type="ARBA" id="ARBA00022737"/>
    </source>
</evidence>
<dbReference type="SMART" id="SM00248">
    <property type="entry name" value="ANK"/>
    <property type="match status" value="13"/>
</dbReference>
<keyword evidence="2 3" id="KW-0040">ANK repeat</keyword>
<evidence type="ECO:0000313" key="6">
    <source>
        <dbReference type="Proteomes" id="UP001208570"/>
    </source>
</evidence>
<dbReference type="Gene3D" id="1.25.40.20">
    <property type="entry name" value="Ankyrin repeat-containing domain"/>
    <property type="match status" value="4"/>
</dbReference>
<sequence length="535" mass="59678">MGGHLSIGGRNVITYDSRLMRAIDRNDNETATYLITKKVVDLNRVEHGHTALNLAIHRRNKTVVTLLVNAGCNLDMCEDIHIMLPPLLQSVMLGRHEFVKLLVENGCNINIQSPDNGNTALHLAVTHSASNRNWKTEDIVRYLVSKGSDVNLGNSSGNTVLHLCARLNQLFVLDYLLQLPNCNLNARNANVKNTPLHEAIEAQNEETALRLLQAGCDLNKKNAAGCCPLILAVRKQCLGVFTALINHQDIAINSANQIGQTALHEASHKGRLTLVDMLIRHDASINEQDNHGDTPLHLSARQGHSKVVERLLEAEAKHSVVNKEGKSPLYLAVATSKHDVVRLFLCSGVDINQTDKVNKSPLHAAVYQGNTNMVRLLIKNGANINIMDKHGRTPLLLASKHGRYEEGKCLIKAGANPDLYSTEDKGPLHMAVLFPKLDFPMIYLLLNAGCDPLNLSNFIDWILHNGIVKPEDFMRSELHDWYHQMVKIPPSLKHQCRVSIQAIFRKHNHDDNYRQCVQQIPLPKSLQNYVSVKML</sequence>
<dbReference type="InterPro" id="IPR050663">
    <property type="entry name" value="Ankyrin-SOCS_Box"/>
</dbReference>
<feature type="repeat" description="ANK" evidence="3">
    <location>
        <begin position="324"/>
        <end position="356"/>
    </location>
</feature>
<dbReference type="Pfam" id="PF07525">
    <property type="entry name" value="SOCS_box"/>
    <property type="match status" value="1"/>
</dbReference>
<dbReference type="GO" id="GO:0000976">
    <property type="term" value="F:transcription cis-regulatory region binding"/>
    <property type="evidence" value="ECO:0007669"/>
    <property type="project" value="TreeGrafter"/>
</dbReference>
<accession>A0AAD9IZG6</accession>
<feature type="repeat" description="ANK" evidence="3">
    <location>
        <begin position="47"/>
        <end position="79"/>
    </location>
</feature>
<name>A0AAD9IZG6_9ANNE</name>
<feature type="domain" description="SOCS box" evidence="4">
    <location>
        <begin position="489"/>
        <end position="535"/>
    </location>
</feature>
<dbReference type="GO" id="GO:0005634">
    <property type="term" value="C:nucleus"/>
    <property type="evidence" value="ECO:0007669"/>
    <property type="project" value="TreeGrafter"/>
</dbReference>
<dbReference type="InterPro" id="IPR002110">
    <property type="entry name" value="Ankyrin_rpt"/>
</dbReference>
<dbReference type="PROSITE" id="PS50297">
    <property type="entry name" value="ANK_REP_REGION"/>
    <property type="match status" value="8"/>
</dbReference>
<feature type="repeat" description="ANK" evidence="3">
    <location>
        <begin position="390"/>
        <end position="422"/>
    </location>
</feature>
<feature type="repeat" description="ANK" evidence="3">
    <location>
        <begin position="357"/>
        <end position="389"/>
    </location>
</feature>
<evidence type="ECO:0000256" key="2">
    <source>
        <dbReference type="ARBA" id="ARBA00023043"/>
    </source>
</evidence>
<dbReference type="Pfam" id="PF13637">
    <property type="entry name" value="Ank_4"/>
    <property type="match status" value="2"/>
</dbReference>
<evidence type="ECO:0000256" key="3">
    <source>
        <dbReference type="PROSITE-ProRule" id="PRU00023"/>
    </source>
</evidence>
<dbReference type="CDD" id="cd03587">
    <property type="entry name" value="SOCS"/>
    <property type="match status" value="1"/>
</dbReference>
<keyword evidence="1" id="KW-0677">Repeat</keyword>
<keyword evidence="6" id="KW-1185">Reference proteome</keyword>
<dbReference type="PANTHER" id="PTHR24193:SF121">
    <property type="entry name" value="ADA2A-CONTAINING COMPLEX COMPONENT 3, ISOFORM D"/>
    <property type="match status" value="1"/>
</dbReference>
<evidence type="ECO:0000313" key="5">
    <source>
        <dbReference type="EMBL" id="KAK2143744.1"/>
    </source>
</evidence>
<dbReference type="GO" id="GO:0045944">
    <property type="term" value="P:positive regulation of transcription by RNA polymerase II"/>
    <property type="evidence" value="ECO:0007669"/>
    <property type="project" value="TreeGrafter"/>
</dbReference>
<evidence type="ECO:0000259" key="4">
    <source>
        <dbReference type="PROSITE" id="PS50225"/>
    </source>
</evidence>
<dbReference type="Pfam" id="PF00023">
    <property type="entry name" value="Ank"/>
    <property type="match status" value="1"/>
</dbReference>
<feature type="repeat" description="ANK" evidence="3">
    <location>
        <begin position="191"/>
        <end position="223"/>
    </location>
</feature>
<dbReference type="PANTHER" id="PTHR24193">
    <property type="entry name" value="ANKYRIN REPEAT PROTEIN"/>
    <property type="match status" value="1"/>
</dbReference>
<dbReference type="InterPro" id="IPR036770">
    <property type="entry name" value="Ankyrin_rpt-contain_sf"/>
</dbReference>
<proteinExistence type="predicted"/>
<dbReference type="PROSITE" id="PS50225">
    <property type="entry name" value="SOCS"/>
    <property type="match status" value="1"/>
</dbReference>
<dbReference type="GO" id="GO:0035556">
    <property type="term" value="P:intracellular signal transduction"/>
    <property type="evidence" value="ECO:0007669"/>
    <property type="project" value="InterPro"/>
</dbReference>
<gene>
    <name evidence="5" type="ORF">LSH36_816g00022</name>
</gene>
<comment type="caution">
    <text evidence="5">The sequence shown here is derived from an EMBL/GenBank/DDBJ whole genome shotgun (WGS) entry which is preliminary data.</text>
</comment>
<dbReference type="SUPFAM" id="SSF48403">
    <property type="entry name" value="Ankyrin repeat"/>
    <property type="match status" value="1"/>
</dbReference>
<protein>
    <recommendedName>
        <fullName evidence="4">SOCS box domain-containing protein</fullName>
    </recommendedName>
</protein>
<dbReference type="AlphaFoldDB" id="A0AAD9IZG6"/>
<dbReference type="SMART" id="SM00969">
    <property type="entry name" value="SOCS_box"/>
    <property type="match status" value="1"/>
</dbReference>
<dbReference type="PRINTS" id="PR01415">
    <property type="entry name" value="ANKYRIN"/>
</dbReference>
<reference evidence="5" key="1">
    <citation type="journal article" date="2023" name="Mol. Biol. Evol.">
        <title>Third-Generation Sequencing Reveals the Adaptive Role of the Epigenome in Three Deep-Sea Polychaetes.</title>
        <authorList>
            <person name="Perez M."/>
            <person name="Aroh O."/>
            <person name="Sun Y."/>
            <person name="Lan Y."/>
            <person name="Juniper S.K."/>
            <person name="Young C.R."/>
            <person name="Angers B."/>
            <person name="Qian P.Y."/>
        </authorList>
    </citation>
    <scope>NUCLEOTIDE SEQUENCE</scope>
    <source>
        <strain evidence="5">P08H-3</strain>
    </source>
</reference>
<feature type="repeat" description="ANK" evidence="3">
    <location>
        <begin position="258"/>
        <end position="290"/>
    </location>
</feature>
<dbReference type="PROSITE" id="PS50088">
    <property type="entry name" value="ANK_REPEAT"/>
    <property type="match status" value="8"/>
</dbReference>
<dbReference type="SUPFAM" id="SSF158235">
    <property type="entry name" value="SOCS box-like"/>
    <property type="match status" value="1"/>
</dbReference>
<dbReference type="InterPro" id="IPR001496">
    <property type="entry name" value="SOCS_box"/>
</dbReference>